<organism evidence="1 2">
    <name type="scientific">Plakobranchus ocellatus</name>
    <dbReference type="NCBI Taxonomy" id="259542"/>
    <lineage>
        <taxon>Eukaryota</taxon>
        <taxon>Metazoa</taxon>
        <taxon>Spiralia</taxon>
        <taxon>Lophotrochozoa</taxon>
        <taxon>Mollusca</taxon>
        <taxon>Gastropoda</taxon>
        <taxon>Heterobranchia</taxon>
        <taxon>Euthyneura</taxon>
        <taxon>Panpulmonata</taxon>
        <taxon>Sacoglossa</taxon>
        <taxon>Placobranchoidea</taxon>
        <taxon>Plakobranchidae</taxon>
        <taxon>Plakobranchus</taxon>
    </lineage>
</organism>
<proteinExistence type="predicted"/>
<sequence>MNKTSGEETSRPNCNSPYHCREFFGENNLNFVHCGKGLYEVINREIHDRLDELERWHCYGLHNIPNLVRLGYGRVAEEFSRSWQLMFYATQKAFIDDATILCSKEIETRRMLVRLDALIN</sequence>
<evidence type="ECO:0000313" key="2">
    <source>
        <dbReference type="Proteomes" id="UP000735302"/>
    </source>
</evidence>
<evidence type="ECO:0000313" key="1">
    <source>
        <dbReference type="EMBL" id="GFO35470.1"/>
    </source>
</evidence>
<accession>A0AAV4CUC5</accession>
<dbReference type="EMBL" id="BLXT01006999">
    <property type="protein sequence ID" value="GFO35470.1"/>
    <property type="molecule type" value="Genomic_DNA"/>
</dbReference>
<protein>
    <submittedName>
        <fullName evidence="1">Uncharacterized protein</fullName>
    </submittedName>
</protein>
<dbReference type="Proteomes" id="UP000735302">
    <property type="component" value="Unassembled WGS sequence"/>
</dbReference>
<keyword evidence="2" id="KW-1185">Reference proteome</keyword>
<comment type="caution">
    <text evidence="1">The sequence shown here is derived from an EMBL/GenBank/DDBJ whole genome shotgun (WGS) entry which is preliminary data.</text>
</comment>
<name>A0AAV4CUC5_9GAST</name>
<dbReference type="AlphaFoldDB" id="A0AAV4CUC5"/>
<reference evidence="1 2" key="1">
    <citation type="journal article" date="2021" name="Elife">
        <title>Chloroplast acquisition without the gene transfer in kleptoplastic sea slugs, Plakobranchus ocellatus.</title>
        <authorList>
            <person name="Maeda T."/>
            <person name="Takahashi S."/>
            <person name="Yoshida T."/>
            <person name="Shimamura S."/>
            <person name="Takaki Y."/>
            <person name="Nagai Y."/>
            <person name="Toyoda A."/>
            <person name="Suzuki Y."/>
            <person name="Arimoto A."/>
            <person name="Ishii H."/>
            <person name="Satoh N."/>
            <person name="Nishiyama T."/>
            <person name="Hasebe M."/>
            <person name="Maruyama T."/>
            <person name="Minagawa J."/>
            <person name="Obokata J."/>
            <person name="Shigenobu S."/>
        </authorList>
    </citation>
    <scope>NUCLEOTIDE SEQUENCE [LARGE SCALE GENOMIC DNA]</scope>
</reference>
<gene>
    <name evidence="1" type="ORF">PoB_006197500</name>
</gene>